<dbReference type="InterPro" id="IPR013099">
    <property type="entry name" value="K_chnl_dom"/>
</dbReference>
<feature type="transmembrane region" description="Helical" evidence="29">
    <location>
        <begin position="221"/>
        <end position="242"/>
    </location>
</feature>
<keyword evidence="13" id="KW-0630">Potassium</keyword>
<comment type="catalytic activity">
    <reaction evidence="27">
        <text>K(+)(in) = K(+)(out)</text>
        <dbReference type="Rhea" id="RHEA:29463"/>
        <dbReference type="ChEBI" id="CHEBI:29103"/>
    </reaction>
</comment>
<evidence type="ECO:0000256" key="26">
    <source>
        <dbReference type="ARBA" id="ARBA00033447"/>
    </source>
</evidence>
<dbReference type="PANTHER" id="PTHR10027">
    <property type="entry name" value="CALCIUM-ACTIVATED POTASSIUM CHANNEL ALPHA CHAIN"/>
    <property type="match status" value="1"/>
</dbReference>
<name>A0A8C9Z9U0_SANLU</name>
<evidence type="ECO:0000256" key="4">
    <source>
        <dbReference type="ARBA" id="ARBA00022448"/>
    </source>
</evidence>
<evidence type="ECO:0000313" key="31">
    <source>
        <dbReference type="Ensembl" id="ENSSLUP00000034970.1"/>
    </source>
</evidence>
<gene>
    <name evidence="31" type="primary">kcnma1a</name>
</gene>
<sequence length="1088" mass="122924">MEDVVIPFSSEVPCDNNGQRMWWAFLASSMVTFFGGLFIILLWRTLKYMWTVCCHCNVKHKEAQKVINPAADKPKDEKEEVPISEVGWMTSVKDWAGVMISAQTITGRVLVVLVFALSIGALGIYFIDSSDPIESCQNFYKDFTLQIDMAFNVFFLLYFGLRFIAANDKLWFWLEVNSVVDFFTVPPVFVSVYLNRSWLGKSAYPYHFTVILLLPSNSIKLVNLCSIFISTWLTAAGFIHLVENSGDPWENFQNSQSLSYWECVYLLMVTMSTVGYGDVYAKTTLGRLFMVFFILGGLAMFASYVPEIIELIGNRKKYGGSYSAVNGRKHIVVCGHITLESVSNFLKDFLHKDRDDVNVEIVFLHNISPNLELEALFKRHFTQVEFYQGSVLNPHDLARVKIESADACLILANKYCADPDAEDASNIMRVISIKNYHPKIRIITQMLQYHNKADVLRWNICRPHWATIGRKAVAFFLPFLSSREFSMLVFCQIEEDTWQKYYLEGVANEMYTEYLSSAFVGLTFPTICELCYVKLKLLLIAIEYKSEQRESSILINPGNHVKMQEGTLGFFIASDAKEVKRAFFYCKACHDDITDPKRIKKCACKRLEDEHPSTLSPKKKQRNGGMRNSPNCSPKMMSRHDPLQIPGNEQIESMDMNVKRYDSTGMFHWCPSKEIEKVILTRSEASMTVLSGHVVVCIFGDVTSALVGLRNLVMPLRASNFHYHELKPIVFVGSLDYLRREWETLHNFPKVSILPGTPLSRADLRAVNINLCDMCVILSANQNNIEDTSLQDKECILASLNIKSMQFDDSIGVLQANSQGFTPPGMDRSSPDSSPVHGFVRQASVTTGSNIPIITELVNDSNVQFLDQDDDDDPDTELYLTQPFACGTAFAVSVLDSLMSATYFNDNILTLIRTLVTGGATPELEGLLAEENALRGGYSTPQTLANRDRCRVAQLALYDGPFADLGDGGCYGDLFCKALKTYNMLCFGIYRLRDAHLNCPSPCTKRYVITNPPYEFELVPTDLIFCLMQFDHNAGQSRTNLSHSSHSSHSSSKKSSSVHSIPPSNRQNRNSKTREARDKQKYVDSRVL</sequence>
<evidence type="ECO:0000256" key="12">
    <source>
        <dbReference type="ARBA" id="ARBA00022882"/>
    </source>
</evidence>
<evidence type="ECO:0000256" key="20">
    <source>
        <dbReference type="ARBA" id="ARBA00030288"/>
    </source>
</evidence>
<evidence type="ECO:0000256" key="19">
    <source>
        <dbReference type="ARBA" id="ARBA00029583"/>
    </source>
</evidence>
<accession>A0A8C9Z9U0</accession>
<keyword evidence="10" id="KW-0106">Calcium</keyword>
<dbReference type="GO" id="GO:0034702">
    <property type="term" value="C:monoatomic ion channel complex"/>
    <property type="evidence" value="ECO:0007669"/>
    <property type="project" value="UniProtKB-KW"/>
</dbReference>
<keyword evidence="7 29" id="KW-0812">Transmembrane</keyword>
<dbReference type="GeneTree" id="ENSGT00940000154935"/>
<dbReference type="InterPro" id="IPR003929">
    <property type="entry name" value="K_chnl_BK_asu"/>
</dbReference>
<feature type="region of interest" description="Disordered" evidence="28">
    <location>
        <begin position="1037"/>
        <end position="1088"/>
    </location>
</feature>
<evidence type="ECO:0000256" key="9">
    <source>
        <dbReference type="ARBA" id="ARBA00022826"/>
    </source>
</evidence>
<dbReference type="InterPro" id="IPR036291">
    <property type="entry name" value="NAD(P)-bd_dom_sf"/>
</dbReference>
<evidence type="ECO:0000256" key="14">
    <source>
        <dbReference type="ARBA" id="ARBA00022989"/>
    </source>
</evidence>
<dbReference type="PRINTS" id="PR01449">
    <property type="entry name" value="BKCHANNELA"/>
</dbReference>
<evidence type="ECO:0000256" key="7">
    <source>
        <dbReference type="ARBA" id="ARBA00022692"/>
    </source>
</evidence>
<dbReference type="FunFam" id="1.10.287.70:FF:000015">
    <property type="entry name" value="Calcium-activated potassium channel subunit alpha-1 isoform X7"/>
    <property type="match status" value="1"/>
</dbReference>
<evidence type="ECO:0000256" key="15">
    <source>
        <dbReference type="ARBA" id="ARBA00023065"/>
    </source>
</evidence>
<evidence type="ECO:0000256" key="29">
    <source>
        <dbReference type="SAM" id="Phobius"/>
    </source>
</evidence>
<organism evidence="31 32">
    <name type="scientific">Sander lucioperca</name>
    <name type="common">Pike-perch</name>
    <name type="synonym">Perca lucioperca</name>
    <dbReference type="NCBI Taxonomy" id="283035"/>
    <lineage>
        <taxon>Eukaryota</taxon>
        <taxon>Metazoa</taxon>
        <taxon>Chordata</taxon>
        <taxon>Craniata</taxon>
        <taxon>Vertebrata</taxon>
        <taxon>Euteleostomi</taxon>
        <taxon>Actinopterygii</taxon>
        <taxon>Neopterygii</taxon>
        <taxon>Teleostei</taxon>
        <taxon>Neoteleostei</taxon>
        <taxon>Acanthomorphata</taxon>
        <taxon>Eupercaria</taxon>
        <taxon>Perciformes</taxon>
        <taxon>Percoidei</taxon>
        <taxon>Percidae</taxon>
        <taxon>Luciopercinae</taxon>
        <taxon>Sander</taxon>
    </lineage>
</organism>
<dbReference type="PROSITE" id="PS51201">
    <property type="entry name" value="RCK_N"/>
    <property type="match status" value="2"/>
</dbReference>
<feature type="compositionally biased region" description="Low complexity" evidence="28">
    <location>
        <begin position="1042"/>
        <end position="1060"/>
    </location>
</feature>
<comment type="subcellular location">
    <subcellularLocation>
        <location evidence="1">Cell membrane</location>
        <topology evidence="1">Multi-pass membrane protein</topology>
    </subcellularLocation>
</comment>
<keyword evidence="8" id="KW-0479">Metal-binding</keyword>
<dbReference type="Gene3D" id="1.10.287.70">
    <property type="match status" value="1"/>
</dbReference>
<dbReference type="InterPro" id="IPR027359">
    <property type="entry name" value="Volt_channel_dom_sf"/>
</dbReference>
<evidence type="ECO:0000256" key="3">
    <source>
        <dbReference type="ARBA" id="ARBA00018044"/>
    </source>
</evidence>
<feature type="region of interest" description="Disordered" evidence="28">
    <location>
        <begin position="611"/>
        <end position="637"/>
    </location>
</feature>
<dbReference type="AlphaFoldDB" id="A0A8C9Z9U0"/>
<comment type="similarity">
    <text evidence="2">Belongs to the potassium channel family. Calcium-activated (TC 1.A.1.3) subfamily. KCa1.1/KCNMA1 sub-subfamily.</text>
</comment>
<reference evidence="31" key="2">
    <citation type="submission" date="2025-09" db="UniProtKB">
        <authorList>
            <consortium name="Ensembl"/>
        </authorList>
    </citation>
    <scope>IDENTIFICATION</scope>
</reference>
<dbReference type="Pfam" id="PF03493">
    <property type="entry name" value="BK_channel_a"/>
    <property type="match status" value="1"/>
</dbReference>
<dbReference type="Pfam" id="PF07885">
    <property type="entry name" value="Ion_trans_2"/>
    <property type="match status" value="1"/>
</dbReference>
<evidence type="ECO:0000256" key="18">
    <source>
        <dbReference type="ARBA" id="ARBA00029579"/>
    </source>
</evidence>
<feature type="domain" description="RCK N-terminal" evidence="30">
    <location>
        <begin position="328"/>
        <end position="473"/>
    </location>
</feature>
<dbReference type="FunFam" id="3.40.50.720:FF:000098">
    <property type="entry name" value="calcium-activated potassium channel subunit alpha-1 isoform X3"/>
    <property type="match status" value="1"/>
</dbReference>
<feature type="transmembrane region" description="Helical" evidence="29">
    <location>
        <begin position="109"/>
        <end position="127"/>
    </location>
</feature>
<dbReference type="GO" id="GO:0060072">
    <property type="term" value="F:large conductance calcium-activated potassium channel activity"/>
    <property type="evidence" value="ECO:0007669"/>
    <property type="project" value="TreeGrafter"/>
</dbReference>
<dbReference type="FunFam" id="3.40.50.720:FF:000005">
    <property type="entry name" value="calcium-activated potassium channel subunit alpha-1 isoform X6"/>
    <property type="match status" value="1"/>
</dbReference>
<evidence type="ECO:0000256" key="5">
    <source>
        <dbReference type="ARBA" id="ARBA00022475"/>
    </source>
</evidence>
<keyword evidence="32" id="KW-1185">Reference proteome</keyword>
<keyword evidence="6" id="KW-0633">Potassium transport</keyword>
<evidence type="ECO:0000259" key="30">
    <source>
        <dbReference type="PROSITE" id="PS51201"/>
    </source>
</evidence>
<keyword evidence="14 29" id="KW-1133">Transmembrane helix</keyword>
<evidence type="ECO:0000256" key="1">
    <source>
        <dbReference type="ARBA" id="ARBA00004651"/>
    </source>
</evidence>
<proteinExistence type="inferred from homology"/>
<keyword evidence="5" id="KW-1003">Cell membrane</keyword>
<dbReference type="Pfam" id="PF21014">
    <property type="entry name" value="Slowpoke_C"/>
    <property type="match status" value="1"/>
</dbReference>
<dbReference type="PRINTS" id="PR00169">
    <property type="entry name" value="KCHANNEL"/>
</dbReference>
<dbReference type="InterPro" id="IPR048735">
    <property type="entry name" value="Slowpoke-like_C"/>
</dbReference>
<keyword evidence="17" id="KW-0407">Ion channel</keyword>
<evidence type="ECO:0000256" key="2">
    <source>
        <dbReference type="ARBA" id="ARBA00008648"/>
    </source>
</evidence>
<evidence type="ECO:0000256" key="11">
    <source>
        <dbReference type="ARBA" id="ARBA00022842"/>
    </source>
</evidence>
<dbReference type="Pfam" id="PF22614">
    <property type="entry name" value="Slo-like_RCK"/>
    <property type="match status" value="2"/>
</dbReference>
<dbReference type="Gene3D" id="3.40.50.720">
    <property type="entry name" value="NAD(P)-binding Rossmann-like Domain"/>
    <property type="match status" value="2"/>
</dbReference>
<evidence type="ECO:0000256" key="27">
    <source>
        <dbReference type="ARBA" id="ARBA00034430"/>
    </source>
</evidence>
<dbReference type="Proteomes" id="UP000694568">
    <property type="component" value="Unplaced"/>
</dbReference>
<reference evidence="31" key="1">
    <citation type="submission" date="2025-08" db="UniProtKB">
        <authorList>
            <consortium name="Ensembl"/>
        </authorList>
    </citation>
    <scope>IDENTIFICATION</scope>
</reference>
<dbReference type="SUPFAM" id="SSF81324">
    <property type="entry name" value="Voltage-gated potassium channels"/>
    <property type="match status" value="1"/>
</dbReference>
<keyword evidence="12" id="KW-0851">Voltage-gated channel</keyword>
<evidence type="ECO:0000256" key="8">
    <source>
        <dbReference type="ARBA" id="ARBA00022723"/>
    </source>
</evidence>
<dbReference type="GO" id="GO:0046872">
    <property type="term" value="F:metal ion binding"/>
    <property type="evidence" value="ECO:0007669"/>
    <property type="project" value="UniProtKB-KW"/>
</dbReference>
<keyword evidence="11" id="KW-0460">Magnesium</keyword>
<evidence type="ECO:0000256" key="10">
    <source>
        <dbReference type="ARBA" id="ARBA00022837"/>
    </source>
</evidence>
<evidence type="ECO:0000313" key="32">
    <source>
        <dbReference type="Proteomes" id="UP000694568"/>
    </source>
</evidence>
<feature type="transmembrane region" description="Helical" evidence="29">
    <location>
        <begin position="20"/>
        <end position="43"/>
    </location>
</feature>
<feature type="transmembrane region" description="Helical" evidence="29">
    <location>
        <begin position="147"/>
        <end position="165"/>
    </location>
</feature>
<evidence type="ECO:0000256" key="17">
    <source>
        <dbReference type="ARBA" id="ARBA00023303"/>
    </source>
</evidence>
<feature type="domain" description="RCK N-terminal" evidence="30">
    <location>
        <begin position="691"/>
        <end position="835"/>
    </location>
</feature>
<evidence type="ECO:0000256" key="23">
    <source>
        <dbReference type="ARBA" id="ARBA00030652"/>
    </source>
</evidence>
<feature type="transmembrane region" description="Helical" evidence="29">
    <location>
        <begin position="288"/>
        <end position="306"/>
    </location>
</feature>
<evidence type="ECO:0000256" key="24">
    <source>
        <dbReference type="ARBA" id="ARBA00031597"/>
    </source>
</evidence>
<evidence type="ECO:0000256" key="13">
    <source>
        <dbReference type="ARBA" id="ARBA00022958"/>
    </source>
</evidence>
<keyword evidence="15" id="KW-0406">Ion transport</keyword>
<keyword evidence="9" id="KW-0631">Potassium channel</keyword>
<feature type="transmembrane region" description="Helical" evidence="29">
    <location>
        <begin position="258"/>
        <end position="276"/>
    </location>
</feature>
<evidence type="ECO:0000256" key="28">
    <source>
        <dbReference type="SAM" id="MobiDB-lite"/>
    </source>
</evidence>
<dbReference type="InterPro" id="IPR047871">
    <property type="entry name" value="K_chnl_Slo-like"/>
</dbReference>
<dbReference type="GO" id="GO:0045211">
    <property type="term" value="C:postsynaptic membrane"/>
    <property type="evidence" value="ECO:0007669"/>
    <property type="project" value="TreeGrafter"/>
</dbReference>
<evidence type="ECO:0000256" key="16">
    <source>
        <dbReference type="ARBA" id="ARBA00023136"/>
    </source>
</evidence>
<dbReference type="PANTHER" id="PTHR10027:SF33">
    <property type="entry name" value="CALCIUM-ACTIVATED POTASSIUM CHANNEL SUBUNIT ALPHA-1-RELATED"/>
    <property type="match status" value="1"/>
</dbReference>
<dbReference type="Gene3D" id="1.20.120.350">
    <property type="entry name" value="Voltage-gated potassium channels. Chain C"/>
    <property type="match status" value="1"/>
</dbReference>
<evidence type="ECO:0000256" key="25">
    <source>
        <dbReference type="ARBA" id="ARBA00031999"/>
    </source>
</evidence>
<feature type="compositionally biased region" description="Basic and acidic residues" evidence="28">
    <location>
        <begin position="1072"/>
        <end position="1088"/>
    </location>
</feature>
<keyword evidence="16 29" id="KW-0472">Membrane</keyword>
<dbReference type="Ensembl" id="ENSSLUT00000036058.1">
    <property type="protein sequence ID" value="ENSSLUP00000034970.1"/>
    <property type="gene ID" value="ENSSLUG00000007982.1"/>
</dbReference>
<keyword evidence="4" id="KW-0813">Transport</keyword>
<dbReference type="SUPFAM" id="SSF51735">
    <property type="entry name" value="NAD(P)-binding Rossmann-fold domains"/>
    <property type="match status" value="1"/>
</dbReference>
<evidence type="ECO:0000256" key="22">
    <source>
        <dbReference type="ARBA" id="ARBA00030518"/>
    </source>
</evidence>
<evidence type="ECO:0000256" key="21">
    <source>
        <dbReference type="ARBA" id="ARBA00030326"/>
    </source>
</evidence>
<evidence type="ECO:0000256" key="6">
    <source>
        <dbReference type="ARBA" id="ARBA00022538"/>
    </source>
</evidence>
<protein>
    <recommendedName>
        <fullName evidence="3">Calcium-activated potassium channel subunit alpha-1</fullName>
    </recommendedName>
    <alternativeName>
        <fullName evidence="18">BK channel</fullName>
    </alternativeName>
    <alternativeName>
        <fullName evidence="22">BKCA alpha</fullName>
    </alternativeName>
    <alternativeName>
        <fullName evidence="20">Calcium-activated potassium channel, subfamily M subunit alpha-1</fullName>
    </alternativeName>
    <alternativeName>
        <fullName evidence="24">K(VCA)alpha</fullName>
    </alternativeName>
    <alternativeName>
        <fullName evidence="23">KCa1.1</fullName>
    </alternativeName>
    <alternativeName>
        <fullName evidence="25">Maxi K channel</fullName>
    </alternativeName>
    <alternativeName>
        <fullName evidence="19">Slo-alpha</fullName>
    </alternativeName>
    <alternativeName>
        <fullName evidence="21">Slo1</fullName>
    </alternativeName>
    <alternativeName>
        <fullName evidence="26">Slowpoke homolog</fullName>
    </alternativeName>
</protein>
<dbReference type="InterPro" id="IPR003148">
    <property type="entry name" value="RCK_N"/>
</dbReference>